<dbReference type="InterPro" id="IPR025422">
    <property type="entry name" value="TGA_domain"/>
</dbReference>
<organism evidence="2">
    <name type="scientific">Sesamum latifolium</name>
    <dbReference type="NCBI Taxonomy" id="2727402"/>
    <lineage>
        <taxon>Eukaryota</taxon>
        <taxon>Viridiplantae</taxon>
        <taxon>Streptophyta</taxon>
        <taxon>Embryophyta</taxon>
        <taxon>Tracheophyta</taxon>
        <taxon>Spermatophyta</taxon>
        <taxon>Magnoliopsida</taxon>
        <taxon>eudicotyledons</taxon>
        <taxon>Gunneridae</taxon>
        <taxon>Pentapetalae</taxon>
        <taxon>asterids</taxon>
        <taxon>lamiids</taxon>
        <taxon>Lamiales</taxon>
        <taxon>Pedaliaceae</taxon>
        <taxon>Sesamum</taxon>
    </lineage>
</organism>
<proteinExistence type="predicted"/>
<name>A0AAW2SSG3_9LAMI</name>
<comment type="caution">
    <text evidence="2">The sequence shown here is derived from an EMBL/GenBank/DDBJ whole genome shotgun (WGS) entry which is preliminary data.</text>
</comment>
<dbReference type="PANTHER" id="PTHR46354:SF9">
    <property type="entry name" value="PROTEIN INAPERTURATE POLLEN1"/>
    <property type="match status" value="1"/>
</dbReference>
<evidence type="ECO:0000259" key="1">
    <source>
        <dbReference type="PROSITE" id="PS51806"/>
    </source>
</evidence>
<dbReference type="AlphaFoldDB" id="A0AAW2SSG3"/>
<feature type="domain" description="DOG1" evidence="1">
    <location>
        <begin position="14"/>
        <end position="262"/>
    </location>
</feature>
<evidence type="ECO:0000313" key="2">
    <source>
        <dbReference type="EMBL" id="KAL0395323.1"/>
    </source>
</evidence>
<accession>A0AAW2SSG3</accession>
<dbReference type="Pfam" id="PF14144">
    <property type="entry name" value="DOG1"/>
    <property type="match status" value="1"/>
</dbReference>
<dbReference type="GO" id="GO:0043565">
    <property type="term" value="F:sequence-specific DNA binding"/>
    <property type="evidence" value="ECO:0007669"/>
    <property type="project" value="InterPro"/>
</dbReference>
<protein>
    <submittedName>
        <fullName evidence="2">Protein INAPERTURATE POLLEN1</fullName>
    </submittedName>
</protein>
<dbReference type="PANTHER" id="PTHR46354">
    <property type="entry name" value="DOG1 DOMAIN-CONTAINING PROTEIN"/>
    <property type="match status" value="1"/>
</dbReference>
<dbReference type="InterPro" id="IPR051886">
    <property type="entry name" value="Seed_Dev/Stress_Resp_Reg"/>
</dbReference>
<dbReference type="PROSITE" id="PS51806">
    <property type="entry name" value="DOG1"/>
    <property type="match status" value="1"/>
</dbReference>
<reference evidence="2" key="1">
    <citation type="submission" date="2020-06" db="EMBL/GenBank/DDBJ databases">
        <authorList>
            <person name="Li T."/>
            <person name="Hu X."/>
            <person name="Zhang T."/>
            <person name="Song X."/>
            <person name="Zhang H."/>
            <person name="Dai N."/>
            <person name="Sheng W."/>
            <person name="Hou X."/>
            <person name="Wei L."/>
        </authorList>
    </citation>
    <scope>NUCLEOTIDE SEQUENCE</scope>
    <source>
        <strain evidence="2">KEN1</strain>
        <tissue evidence="2">Leaf</tissue>
    </source>
</reference>
<dbReference type="EMBL" id="JACGWN010000016">
    <property type="protein sequence ID" value="KAL0395323.1"/>
    <property type="molecule type" value="Genomic_DNA"/>
</dbReference>
<gene>
    <name evidence="2" type="ORF">Slati_4498500</name>
</gene>
<reference evidence="2" key="2">
    <citation type="journal article" date="2024" name="Plant">
        <title>Genomic evolution and insights into agronomic trait innovations of Sesamum species.</title>
        <authorList>
            <person name="Miao H."/>
            <person name="Wang L."/>
            <person name="Qu L."/>
            <person name="Liu H."/>
            <person name="Sun Y."/>
            <person name="Le M."/>
            <person name="Wang Q."/>
            <person name="Wei S."/>
            <person name="Zheng Y."/>
            <person name="Lin W."/>
            <person name="Duan Y."/>
            <person name="Cao H."/>
            <person name="Xiong S."/>
            <person name="Wang X."/>
            <person name="Wei L."/>
            <person name="Li C."/>
            <person name="Ma Q."/>
            <person name="Ju M."/>
            <person name="Zhao R."/>
            <person name="Li G."/>
            <person name="Mu C."/>
            <person name="Tian Q."/>
            <person name="Mei H."/>
            <person name="Zhang T."/>
            <person name="Gao T."/>
            <person name="Zhang H."/>
        </authorList>
    </citation>
    <scope>NUCLEOTIDE SEQUENCE</scope>
    <source>
        <strain evidence="2">KEN1</strain>
    </source>
</reference>
<dbReference type="GO" id="GO:0006351">
    <property type="term" value="P:DNA-templated transcription"/>
    <property type="evidence" value="ECO:0007669"/>
    <property type="project" value="InterPro"/>
</dbReference>
<sequence>MFKSPLFGRKKTTTRPFADFYNDWSTTLATTLLPQLRRALSSFPVSPAVLCTHVDAVYNHFHAYYTALDQAAAADVAQCLYPDWRNSLEKPFLWLGDLHPYLFTNLLRSFLEDQESSQDENDDFGYDVASARESLYTSWHVAAAWRSPSRALTARVDQIACGLRLMVPALAARARHAQAKLVRNVGAEWGRKEGVLKAAVAEAMATEMEELVGVVVDANRLRRSVLADVLSVTSVYQAALFLEAVAQFLVGFRDEKLLREFDKCERLSLNYAN</sequence>